<organism evidence="14 15">
    <name type="scientific">Balaenoptera physalus</name>
    <name type="common">Fin whale</name>
    <name type="synonym">Balaena physalus</name>
    <dbReference type="NCBI Taxonomy" id="9770"/>
    <lineage>
        <taxon>Eukaryota</taxon>
        <taxon>Metazoa</taxon>
        <taxon>Chordata</taxon>
        <taxon>Craniata</taxon>
        <taxon>Vertebrata</taxon>
        <taxon>Euteleostomi</taxon>
        <taxon>Mammalia</taxon>
        <taxon>Eutheria</taxon>
        <taxon>Laurasiatheria</taxon>
        <taxon>Artiodactyla</taxon>
        <taxon>Whippomorpha</taxon>
        <taxon>Cetacea</taxon>
        <taxon>Mysticeti</taxon>
        <taxon>Balaenopteridae</taxon>
        <taxon>Balaenoptera</taxon>
    </lineage>
</organism>
<dbReference type="Proteomes" id="UP000437017">
    <property type="component" value="Unassembled WGS sequence"/>
</dbReference>
<comment type="function">
    <text evidence="9">Component of the sequence-specific heterotrimeric transcription factor (NF-Y) which specifically recognizes a 5'-CCAAT-3' box motif found in the promoters of its target genes. NF-Y can function as both an activator and a repressor, depending on its interacting cofactors.</text>
</comment>
<dbReference type="Gene3D" id="1.10.20.10">
    <property type="entry name" value="Histone, subunit A"/>
    <property type="match status" value="1"/>
</dbReference>
<dbReference type="GO" id="GO:0001228">
    <property type="term" value="F:DNA-binding transcription activator activity, RNA polymerase II-specific"/>
    <property type="evidence" value="ECO:0007669"/>
    <property type="project" value="InterPro"/>
</dbReference>
<comment type="subunit">
    <text evidence="10">Heterotrimeric transcription factor composed of three components, NF-YA, NF-YB and NF-YC. NF-YB and NF-YC must interact and dimerize for NF-YA association and DNA binding. Interacts with C1QBP.</text>
</comment>
<accession>A0A643C8N1</accession>
<evidence type="ECO:0000256" key="6">
    <source>
        <dbReference type="ARBA" id="ARBA00023159"/>
    </source>
</evidence>
<gene>
    <name evidence="14" type="ORF">E2I00_010068</name>
</gene>
<keyword evidence="8" id="KW-0539">Nucleus</keyword>
<evidence type="ECO:0000313" key="15">
    <source>
        <dbReference type="Proteomes" id="UP000437017"/>
    </source>
</evidence>
<evidence type="ECO:0000256" key="7">
    <source>
        <dbReference type="ARBA" id="ARBA00023163"/>
    </source>
</evidence>
<dbReference type="GO" id="GO:0046982">
    <property type="term" value="F:protein heterodimerization activity"/>
    <property type="evidence" value="ECO:0007669"/>
    <property type="project" value="InterPro"/>
</dbReference>
<dbReference type="OrthoDB" id="386949at2759"/>
<feature type="domain" description="Transcription factor CBF/NF-Y/archaeal histone" evidence="13">
    <location>
        <begin position="96"/>
        <end position="160"/>
    </location>
</feature>
<evidence type="ECO:0000256" key="10">
    <source>
        <dbReference type="ARBA" id="ARBA00025891"/>
    </source>
</evidence>
<comment type="similarity">
    <text evidence="2">Belongs to the NFYB/HAP3 subunit family.</text>
</comment>
<dbReference type="InterPro" id="IPR009072">
    <property type="entry name" value="Histone-fold"/>
</dbReference>
<evidence type="ECO:0000256" key="8">
    <source>
        <dbReference type="ARBA" id="ARBA00023242"/>
    </source>
</evidence>
<dbReference type="InterPro" id="IPR003956">
    <property type="entry name" value="Transcrpt_fac_NFYB/HAP3_CS"/>
</dbReference>
<dbReference type="InterPro" id="IPR003958">
    <property type="entry name" value="CBFA_NFYB_domain"/>
</dbReference>
<dbReference type="GO" id="GO:0000978">
    <property type="term" value="F:RNA polymerase II cis-regulatory region sequence-specific DNA binding"/>
    <property type="evidence" value="ECO:0007669"/>
    <property type="project" value="TreeGrafter"/>
</dbReference>
<dbReference type="GO" id="GO:0005654">
    <property type="term" value="C:nucleoplasm"/>
    <property type="evidence" value="ECO:0007669"/>
    <property type="project" value="UniProtKB-ARBA"/>
</dbReference>
<dbReference type="PRINTS" id="PR00615">
    <property type="entry name" value="CCAATSUBUNTA"/>
</dbReference>
<evidence type="ECO:0000259" key="13">
    <source>
        <dbReference type="Pfam" id="PF00808"/>
    </source>
</evidence>
<keyword evidence="6" id="KW-0010">Activator</keyword>
<evidence type="ECO:0000256" key="11">
    <source>
        <dbReference type="ARBA" id="ARBA00029965"/>
    </source>
</evidence>
<dbReference type="PANTHER" id="PTHR11064:SF9">
    <property type="entry name" value="NUCLEAR TRANSCRIPTION FACTOR Y SUBUNIT BETA"/>
    <property type="match status" value="1"/>
</dbReference>
<dbReference type="PANTHER" id="PTHR11064">
    <property type="entry name" value="CCAAT-BINDING TRANSCRIPTION FACTOR-RELATED"/>
    <property type="match status" value="1"/>
</dbReference>
<keyword evidence="7" id="KW-0804">Transcription</keyword>
<dbReference type="CDD" id="cd22907">
    <property type="entry name" value="HFD_NFYB"/>
    <property type="match status" value="1"/>
</dbReference>
<name>A0A643C8N1_BALPH</name>
<dbReference type="GO" id="GO:0016602">
    <property type="term" value="C:CCAAT-binding factor complex"/>
    <property type="evidence" value="ECO:0007669"/>
    <property type="project" value="InterPro"/>
</dbReference>
<evidence type="ECO:0000256" key="9">
    <source>
        <dbReference type="ARBA" id="ARBA00025263"/>
    </source>
</evidence>
<evidence type="ECO:0000313" key="14">
    <source>
        <dbReference type="EMBL" id="KAB0396581.1"/>
    </source>
</evidence>
<dbReference type="AlphaFoldDB" id="A0A643C8N1"/>
<comment type="subcellular location">
    <subcellularLocation>
        <location evidence="1">Nucleus</location>
    </subcellularLocation>
</comment>
<proteinExistence type="inferred from homology"/>
<protein>
    <recommendedName>
        <fullName evidence="3">Nuclear transcription factor Y subunit beta</fullName>
    </recommendedName>
    <alternativeName>
        <fullName evidence="11">CAAT box DNA-binding protein subunit B</fullName>
    </alternativeName>
    <alternativeName>
        <fullName evidence="12">Nuclear transcription factor Y subunit B</fullName>
    </alternativeName>
</protein>
<dbReference type="EMBL" id="SGJD01002137">
    <property type="protein sequence ID" value="KAB0396581.1"/>
    <property type="molecule type" value="Genomic_DNA"/>
</dbReference>
<evidence type="ECO:0000256" key="2">
    <source>
        <dbReference type="ARBA" id="ARBA00009053"/>
    </source>
</evidence>
<keyword evidence="4" id="KW-0805">Transcription regulation</keyword>
<reference evidence="14 15" key="1">
    <citation type="journal article" date="2019" name="PLoS ONE">
        <title>Genomic analyses reveal an absence of contemporary introgressive admixture between fin whales and blue whales, despite known hybrids.</title>
        <authorList>
            <person name="Westbury M.V."/>
            <person name="Petersen B."/>
            <person name="Lorenzen E.D."/>
        </authorList>
    </citation>
    <scope>NUCLEOTIDE SEQUENCE [LARGE SCALE GENOMIC DNA]</scope>
    <source>
        <strain evidence="14">FinWhale-01</strain>
    </source>
</reference>
<dbReference type="SUPFAM" id="SSF47113">
    <property type="entry name" value="Histone-fold"/>
    <property type="match status" value="1"/>
</dbReference>
<feature type="non-terminal residue" evidence="14">
    <location>
        <position position="1"/>
    </location>
</feature>
<keyword evidence="5" id="KW-0238">DNA-binding</keyword>
<dbReference type="InterPro" id="IPR027113">
    <property type="entry name" value="Transc_fact_NFYB/HAP3"/>
</dbReference>
<dbReference type="FunFam" id="1.10.20.10:FF:000027">
    <property type="entry name" value="Nuclear transcription factor Y subunit beta"/>
    <property type="match status" value="1"/>
</dbReference>
<dbReference type="Pfam" id="PF00808">
    <property type="entry name" value="CBFD_NFYB_HMF"/>
    <property type="match status" value="1"/>
</dbReference>
<evidence type="ECO:0000256" key="4">
    <source>
        <dbReference type="ARBA" id="ARBA00023015"/>
    </source>
</evidence>
<evidence type="ECO:0000256" key="3">
    <source>
        <dbReference type="ARBA" id="ARBA00015277"/>
    </source>
</evidence>
<evidence type="ECO:0000256" key="1">
    <source>
        <dbReference type="ARBA" id="ARBA00004123"/>
    </source>
</evidence>
<sequence length="246" mass="27116">SGLRVKNAAIWRLAVPGLAPKGLAYIKCFLWVLKSCPGYRMDGDSSTTDASQLGISADYIGGSHYVIQPHDDTEDSMNDHEDTNGSKESFREQDIYLPIANVARIMKNAIPQTGKIAKDAKECVQECVSEFISFITSEASERCHQEKRKTINGEDILFAMSTLGFDSYVEPLKLYLQKFREAMKGEKGIGGAVTATDGLSEELTEEAFTNQLPAGLITADGQQQNVMVYTTSYQQVVNVNTLLLRI</sequence>
<keyword evidence="15" id="KW-1185">Reference proteome</keyword>
<evidence type="ECO:0000256" key="12">
    <source>
        <dbReference type="ARBA" id="ARBA00031126"/>
    </source>
</evidence>
<evidence type="ECO:0000256" key="5">
    <source>
        <dbReference type="ARBA" id="ARBA00023125"/>
    </source>
</evidence>
<dbReference type="PROSITE" id="PS00685">
    <property type="entry name" value="NFYB_HAP3"/>
    <property type="match status" value="1"/>
</dbReference>
<comment type="caution">
    <text evidence="14">The sequence shown here is derived from an EMBL/GenBank/DDBJ whole genome shotgun (WGS) entry which is preliminary data.</text>
</comment>